<comment type="caution">
    <text evidence="1">The sequence shown here is derived from an EMBL/GenBank/DDBJ whole genome shotgun (WGS) entry which is preliminary data.</text>
</comment>
<dbReference type="Proteomes" id="UP000887222">
    <property type="component" value="Unassembled WGS sequence"/>
</dbReference>
<proteinExistence type="predicted"/>
<dbReference type="RefSeq" id="WP_220806285.1">
    <property type="nucleotide sequence ID" value="NZ_BPMK01000001.1"/>
</dbReference>
<accession>A0ABQ4PYZ1</accession>
<evidence type="ECO:0000313" key="2">
    <source>
        <dbReference type="Proteomes" id="UP000887222"/>
    </source>
</evidence>
<gene>
    <name evidence="1" type="ORF">NCCP691_01110</name>
</gene>
<organism evidence="1 2">
    <name type="scientific">Noviherbaspirillum aridicola</name>
    <dbReference type="NCBI Taxonomy" id="2849687"/>
    <lineage>
        <taxon>Bacteria</taxon>
        <taxon>Pseudomonadati</taxon>
        <taxon>Pseudomonadota</taxon>
        <taxon>Betaproteobacteria</taxon>
        <taxon>Burkholderiales</taxon>
        <taxon>Oxalobacteraceae</taxon>
        <taxon>Noviherbaspirillum</taxon>
    </lineage>
</organism>
<keyword evidence="2" id="KW-1185">Reference proteome</keyword>
<name>A0ABQ4PYZ1_9BURK</name>
<protein>
    <submittedName>
        <fullName evidence="1">Uncharacterized protein</fullName>
    </submittedName>
</protein>
<dbReference type="EMBL" id="BPMK01000001">
    <property type="protein sequence ID" value="GIZ50097.1"/>
    <property type="molecule type" value="Genomic_DNA"/>
</dbReference>
<evidence type="ECO:0000313" key="1">
    <source>
        <dbReference type="EMBL" id="GIZ50097.1"/>
    </source>
</evidence>
<reference evidence="1 2" key="1">
    <citation type="journal article" date="2022" name="Int. J. Syst. Evol. Microbiol.">
        <title>Noviherbaspirillum aridicola sp. nov., isolated from an arid soil in Pakistan.</title>
        <authorList>
            <person name="Khan I.U."/>
            <person name="Saqib M."/>
            <person name="Amin A."/>
            <person name="Hussain F."/>
            <person name="Li L."/>
            <person name="Liu Y.H."/>
            <person name="Fang B.Z."/>
            <person name="Ahmed I."/>
            <person name="Li W.J."/>
        </authorList>
    </citation>
    <scope>NUCLEOTIDE SEQUENCE [LARGE SCALE GENOMIC DNA]</scope>
    <source>
        <strain evidence="1 2">NCCP-691</strain>
    </source>
</reference>
<sequence length="87" mass="9256">MADQAKGFKVWDVRMQDLPSDAKGHDGIAESVQKEIASASVQCLQCGETWTATEGSGERSLSNVLGGIVVTCPKCGQTDGVQRPDFQ</sequence>